<dbReference type="InterPro" id="IPR033602">
    <property type="entry name" value="CIMAP3"/>
</dbReference>
<dbReference type="Proteomes" id="UP000261540">
    <property type="component" value="Unplaced"/>
</dbReference>
<dbReference type="GO" id="GO:0008092">
    <property type="term" value="F:cytoskeletal protein binding"/>
    <property type="evidence" value="ECO:0007669"/>
    <property type="project" value="TreeGrafter"/>
</dbReference>
<dbReference type="KEGG" id="pki:111834387"/>
<dbReference type="Ensembl" id="ENSPKIT00000017895.1">
    <property type="protein sequence ID" value="ENSPKIP00000036941.1"/>
    <property type="gene ID" value="ENSPKIG00000015330.1"/>
</dbReference>
<evidence type="ECO:0000256" key="1">
    <source>
        <dbReference type="SAM" id="SignalP"/>
    </source>
</evidence>
<keyword evidence="1" id="KW-0732">Signal</keyword>
<evidence type="ECO:0000313" key="3">
    <source>
        <dbReference type="Proteomes" id="UP000261540"/>
    </source>
</evidence>
<sequence>MVFCEYSVFFLVDVFCVVINSCSAPHSTVFLKGPQNVVFGSCQERTLFPYHCAPDRMGNELSLKGCPHRGPGCYDNHTVGTIVYELEKRPLSKKGYILAARTAARFLPPAQTNTPSPQKYQNDWSCLKLLPPCKPPFSSSTQRFMTQRVTLDSNPGPGLYAHDAPHTRKVSWPMRFGPPDWTQVPMLKRRSLRTELISDKEFRKQRNRVAYLHLYYS</sequence>
<organism evidence="2 3">
    <name type="scientific">Paramormyrops kingsleyae</name>
    <dbReference type="NCBI Taxonomy" id="1676925"/>
    <lineage>
        <taxon>Eukaryota</taxon>
        <taxon>Metazoa</taxon>
        <taxon>Chordata</taxon>
        <taxon>Craniata</taxon>
        <taxon>Vertebrata</taxon>
        <taxon>Euteleostomi</taxon>
        <taxon>Actinopterygii</taxon>
        <taxon>Neopterygii</taxon>
        <taxon>Teleostei</taxon>
        <taxon>Osteoglossocephala</taxon>
        <taxon>Osteoglossomorpha</taxon>
        <taxon>Osteoglossiformes</taxon>
        <taxon>Mormyridae</taxon>
        <taxon>Paramormyrops</taxon>
    </lineage>
</organism>
<dbReference type="GeneTree" id="ENSGT00390000001017"/>
<feature type="signal peptide" evidence="1">
    <location>
        <begin position="1"/>
        <end position="24"/>
    </location>
</feature>
<reference evidence="2" key="2">
    <citation type="submission" date="2025-09" db="UniProtKB">
        <authorList>
            <consortium name="Ensembl"/>
        </authorList>
    </citation>
    <scope>IDENTIFICATION</scope>
</reference>
<accession>A0A3B3T3N6</accession>
<reference evidence="2" key="1">
    <citation type="submission" date="2025-08" db="UniProtKB">
        <authorList>
            <consortium name="Ensembl"/>
        </authorList>
    </citation>
    <scope>IDENTIFICATION</scope>
</reference>
<feature type="chain" id="PRO_5017216945" evidence="1">
    <location>
        <begin position="25"/>
        <end position="217"/>
    </location>
</feature>
<keyword evidence="3" id="KW-1185">Reference proteome</keyword>
<name>A0A3B3T3N6_9TELE</name>
<dbReference type="STRING" id="1676925.ENSPKIP00000036941"/>
<evidence type="ECO:0000313" key="2">
    <source>
        <dbReference type="Ensembl" id="ENSPKIP00000036941.1"/>
    </source>
</evidence>
<dbReference type="PANTHER" id="PTHR31508:SF2">
    <property type="entry name" value="PROTEIN PITCHFORK"/>
    <property type="match status" value="1"/>
</dbReference>
<dbReference type="PANTHER" id="PTHR31508">
    <property type="entry name" value="PROTEIN PITCHFORK"/>
    <property type="match status" value="1"/>
</dbReference>
<dbReference type="OrthoDB" id="8189408at2759"/>
<proteinExistence type="predicted"/>
<dbReference type="GO" id="GO:0031344">
    <property type="term" value="P:regulation of cell projection organization"/>
    <property type="evidence" value="ECO:0007669"/>
    <property type="project" value="TreeGrafter"/>
</dbReference>
<protein>
    <submittedName>
        <fullName evidence="2">Primary cilia formation</fullName>
    </submittedName>
</protein>
<dbReference type="AlphaFoldDB" id="A0A3B3T3N6"/>